<sequence>MNILAPQIVQYTGKTTADVNAISAKCNGLRDVFRSLLFINQAVSSSHINKQPTHFKGIKYPALPFQLNC</sequence>
<proteinExistence type="predicted"/>
<dbReference type="Proteomes" id="UP000192796">
    <property type="component" value="Unassembled WGS sequence"/>
</dbReference>
<dbReference type="EMBL" id="LVYD01000050">
    <property type="protein sequence ID" value="OQP62459.1"/>
    <property type="molecule type" value="Genomic_DNA"/>
</dbReference>
<keyword evidence="2" id="KW-1185">Reference proteome</keyword>
<reference evidence="1 2" key="1">
    <citation type="submission" date="2016-03" db="EMBL/GenBank/DDBJ databases">
        <title>Niastella vici sp. nov., isolated from farmland soil.</title>
        <authorList>
            <person name="Chen L."/>
            <person name="Wang D."/>
            <person name="Yang S."/>
            <person name="Wang G."/>
        </authorList>
    </citation>
    <scope>NUCLEOTIDE SEQUENCE [LARGE SCALE GENOMIC DNA]</scope>
    <source>
        <strain evidence="1 2">DJ57</strain>
    </source>
</reference>
<protein>
    <submittedName>
        <fullName evidence="1">Uncharacterized protein</fullName>
    </submittedName>
</protein>
<name>A0A1V9FVS0_9BACT</name>
<organism evidence="1 2">
    <name type="scientific">Niastella vici</name>
    <dbReference type="NCBI Taxonomy" id="1703345"/>
    <lineage>
        <taxon>Bacteria</taxon>
        <taxon>Pseudomonadati</taxon>
        <taxon>Bacteroidota</taxon>
        <taxon>Chitinophagia</taxon>
        <taxon>Chitinophagales</taxon>
        <taxon>Chitinophagaceae</taxon>
        <taxon>Niastella</taxon>
    </lineage>
</organism>
<accession>A0A1V9FVS0</accession>
<evidence type="ECO:0000313" key="1">
    <source>
        <dbReference type="EMBL" id="OQP62459.1"/>
    </source>
</evidence>
<comment type="caution">
    <text evidence="1">The sequence shown here is derived from an EMBL/GenBank/DDBJ whole genome shotgun (WGS) entry which is preliminary data.</text>
</comment>
<dbReference type="AlphaFoldDB" id="A0A1V9FVS0"/>
<dbReference type="RefSeq" id="WP_081148801.1">
    <property type="nucleotide sequence ID" value="NZ_LVYD01000050.1"/>
</dbReference>
<evidence type="ECO:0000313" key="2">
    <source>
        <dbReference type="Proteomes" id="UP000192796"/>
    </source>
</evidence>
<gene>
    <name evidence="1" type="ORF">A3860_27585</name>
</gene>